<reference evidence="1" key="1">
    <citation type="submission" date="2023-07" db="EMBL/GenBank/DDBJ databases">
        <title>Sorghum-associated microbial communities from plants grown in Nebraska, USA.</title>
        <authorList>
            <person name="Schachtman D."/>
        </authorList>
    </citation>
    <scope>NUCLEOTIDE SEQUENCE</scope>
    <source>
        <strain evidence="1">2697</strain>
    </source>
</reference>
<gene>
    <name evidence="1" type="ORF">J2X78_005092</name>
</gene>
<protein>
    <submittedName>
        <fullName evidence="1">Uncharacterized protein</fullName>
    </submittedName>
</protein>
<accession>A0ACC6L510</accession>
<dbReference type="Proteomes" id="UP001246858">
    <property type="component" value="Unassembled WGS sequence"/>
</dbReference>
<comment type="caution">
    <text evidence="1">The sequence shown here is derived from an EMBL/GenBank/DDBJ whole genome shotgun (WGS) entry which is preliminary data.</text>
</comment>
<name>A0ACC6L510_9SPHI</name>
<dbReference type="EMBL" id="JAVDTF010000007">
    <property type="protein sequence ID" value="MDR6786497.1"/>
    <property type="molecule type" value="Genomic_DNA"/>
</dbReference>
<sequence>MNTLLLELFFNRQNYGKLVFKAAGQILRLDKLSNVLPFVASLHQLSKAIDTGAHQDCGYELKAVNGTEWLLDCKFARGIVDLQLWFHKLGFNERLETLFDWRGTAAEFGDAVKRLIERLPKYRFVFW</sequence>
<proteinExistence type="predicted"/>
<organism evidence="1 2">
    <name type="scientific">Pedobacter africanus</name>
    <dbReference type="NCBI Taxonomy" id="151894"/>
    <lineage>
        <taxon>Bacteria</taxon>
        <taxon>Pseudomonadati</taxon>
        <taxon>Bacteroidota</taxon>
        <taxon>Sphingobacteriia</taxon>
        <taxon>Sphingobacteriales</taxon>
        <taxon>Sphingobacteriaceae</taxon>
        <taxon>Pedobacter</taxon>
    </lineage>
</organism>
<evidence type="ECO:0000313" key="1">
    <source>
        <dbReference type="EMBL" id="MDR6786497.1"/>
    </source>
</evidence>
<keyword evidence="2" id="KW-1185">Reference proteome</keyword>
<evidence type="ECO:0000313" key="2">
    <source>
        <dbReference type="Proteomes" id="UP001246858"/>
    </source>
</evidence>